<dbReference type="RefSeq" id="WP_045364213.1">
    <property type="nucleotide sequence ID" value="NZ_AP014648.1"/>
</dbReference>
<dbReference type="KEGG" id="mcg:GL4_0526"/>
<dbReference type="CDD" id="cd05266">
    <property type="entry name" value="SDR_a4"/>
    <property type="match status" value="1"/>
</dbReference>
<dbReference type="AlphaFoldDB" id="A0A0A8K0F9"/>
<dbReference type="InterPro" id="IPR036291">
    <property type="entry name" value="NAD(P)-bd_dom_sf"/>
</dbReference>
<dbReference type="HOGENOM" id="CLU_007383_11_3_5"/>
<dbReference type="SUPFAM" id="SSF51735">
    <property type="entry name" value="NAD(P)-binding Rossmann-fold domains"/>
    <property type="match status" value="1"/>
</dbReference>
<evidence type="ECO:0000313" key="3">
    <source>
        <dbReference type="EMBL" id="BAQ15992.1"/>
    </source>
</evidence>
<evidence type="ECO:0000313" key="4">
    <source>
        <dbReference type="Proteomes" id="UP000031643"/>
    </source>
</evidence>
<name>A0A0A8K0F9_9HYPH</name>
<dbReference type="Pfam" id="PF01370">
    <property type="entry name" value="Epimerase"/>
    <property type="match status" value="1"/>
</dbReference>
<keyword evidence="1" id="KW-0520">NAD</keyword>
<proteinExistence type="predicted"/>
<dbReference type="OrthoDB" id="9808276at2"/>
<dbReference type="PANTHER" id="PTHR43574">
    <property type="entry name" value="EPIMERASE-RELATED"/>
    <property type="match status" value="1"/>
</dbReference>
<sequence length="291" mass="31458">MSRLFAFGFGYSAQELAPRLVARGWTAAGTARDEAKCDALRARGFEAASFSGIAVNPDVNRLLTGTTHLLHSIPPDRDDDGEHGDHVLIHYGDALAKLGSLEWIGYLSTVGVYGDQHGEWVSEETPTKPNSARTEARVSAEQAWLDFGAKTGVPVHIFRLAGIYGPGRSVFDKLKAGTARRINKQGQVFSRIHVDDIATVLEASIAQPRAGAIYNVADDEPAAPGDIVAHAARMIGVEPPPEIDFEDANLPAMVRSFYEGSRKIGNARIKSELGVKLRYPTFREGLAALKP</sequence>
<dbReference type="STRING" id="1384459.GL4_0526"/>
<keyword evidence="4" id="KW-1185">Reference proteome</keyword>
<dbReference type="InterPro" id="IPR001509">
    <property type="entry name" value="Epimerase_deHydtase"/>
</dbReference>
<protein>
    <submittedName>
        <fullName evidence="3">Nucleoside-diphosphate-sugar epimerases</fullName>
    </submittedName>
</protein>
<reference evidence="3 4" key="1">
    <citation type="submission" date="2014-09" db="EMBL/GenBank/DDBJ databases">
        <title>Genome sequencing of Methyloceanibacter caenitepidi Gela4.</title>
        <authorList>
            <person name="Takeuchi M."/>
            <person name="Susumu S."/>
            <person name="Kamagata Y."/>
            <person name="Oshima K."/>
            <person name="Hattori M."/>
            <person name="Iwasaki W."/>
        </authorList>
    </citation>
    <scope>NUCLEOTIDE SEQUENCE [LARGE SCALE GENOMIC DNA]</scope>
    <source>
        <strain evidence="3 4">Gela4</strain>
    </source>
</reference>
<dbReference type="EMBL" id="AP014648">
    <property type="protein sequence ID" value="BAQ15992.1"/>
    <property type="molecule type" value="Genomic_DNA"/>
</dbReference>
<evidence type="ECO:0000259" key="2">
    <source>
        <dbReference type="Pfam" id="PF01370"/>
    </source>
</evidence>
<evidence type="ECO:0000256" key="1">
    <source>
        <dbReference type="ARBA" id="ARBA00023027"/>
    </source>
</evidence>
<gene>
    <name evidence="3" type="ORF">GL4_0526</name>
</gene>
<accession>A0A0A8K0F9</accession>
<dbReference type="Gene3D" id="3.40.50.720">
    <property type="entry name" value="NAD(P)-binding Rossmann-like Domain"/>
    <property type="match status" value="1"/>
</dbReference>
<feature type="domain" description="NAD-dependent epimerase/dehydratase" evidence="2">
    <location>
        <begin position="106"/>
        <end position="217"/>
    </location>
</feature>
<dbReference type="Proteomes" id="UP000031643">
    <property type="component" value="Chromosome"/>
</dbReference>
<organism evidence="3 4">
    <name type="scientific">Methyloceanibacter caenitepidi</name>
    <dbReference type="NCBI Taxonomy" id="1384459"/>
    <lineage>
        <taxon>Bacteria</taxon>
        <taxon>Pseudomonadati</taxon>
        <taxon>Pseudomonadota</taxon>
        <taxon>Alphaproteobacteria</taxon>
        <taxon>Hyphomicrobiales</taxon>
        <taxon>Hyphomicrobiaceae</taxon>
        <taxon>Methyloceanibacter</taxon>
    </lineage>
</organism>